<organism evidence="2 3">
    <name type="scientific">Iphiclides podalirius</name>
    <name type="common">scarce swallowtail</name>
    <dbReference type="NCBI Taxonomy" id="110791"/>
    <lineage>
        <taxon>Eukaryota</taxon>
        <taxon>Metazoa</taxon>
        <taxon>Ecdysozoa</taxon>
        <taxon>Arthropoda</taxon>
        <taxon>Hexapoda</taxon>
        <taxon>Insecta</taxon>
        <taxon>Pterygota</taxon>
        <taxon>Neoptera</taxon>
        <taxon>Endopterygota</taxon>
        <taxon>Lepidoptera</taxon>
        <taxon>Glossata</taxon>
        <taxon>Ditrysia</taxon>
        <taxon>Papilionoidea</taxon>
        <taxon>Papilionidae</taxon>
        <taxon>Papilioninae</taxon>
        <taxon>Iphiclides</taxon>
    </lineage>
</organism>
<reference evidence="2" key="1">
    <citation type="submission" date="2022-03" db="EMBL/GenBank/DDBJ databases">
        <authorList>
            <person name="Martin H S."/>
        </authorList>
    </citation>
    <scope>NUCLEOTIDE SEQUENCE</scope>
</reference>
<proteinExistence type="predicted"/>
<feature type="non-terminal residue" evidence="2">
    <location>
        <position position="69"/>
    </location>
</feature>
<evidence type="ECO:0000256" key="1">
    <source>
        <dbReference type="SAM" id="MobiDB-lite"/>
    </source>
</evidence>
<name>A0ABN8HVM2_9NEOP</name>
<sequence length="69" mass="7879">MLSIRAPPSCAELTRATRQTARRRSSPQWGDRRRLSSPPQRGRPRLNPHAPRKSASELRRVRIAVVVKV</sequence>
<dbReference type="Proteomes" id="UP000837857">
    <property type="component" value="Chromosome 11"/>
</dbReference>
<dbReference type="EMBL" id="OW152823">
    <property type="protein sequence ID" value="CAH2039924.1"/>
    <property type="molecule type" value="Genomic_DNA"/>
</dbReference>
<keyword evidence="3" id="KW-1185">Reference proteome</keyword>
<protein>
    <submittedName>
        <fullName evidence="2">Uncharacterized protein</fullName>
    </submittedName>
</protein>
<feature type="compositionally biased region" description="Basic residues" evidence="1">
    <location>
        <begin position="42"/>
        <end position="52"/>
    </location>
</feature>
<gene>
    <name evidence="2" type="ORF">IPOD504_LOCUS2115</name>
</gene>
<evidence type="ECO:0000313" key="2">
    <source>
        <dbReference type="EMBL" id="CAH2039924.1"/>
    </source>
</evidence>
<evidence type="ECO:0000313" key="3">
    <source>
        <dbReference type="Proteomes" id="UP000837857"/>
    </source>
</evidence>
<feature type="region of interest" description="Disordered" evidence="1">
    <location>
        <begin position="1"/>
        <end position="57"/>
    </location>
</feature>
<accession>A0ABN8HVM2</accession>